<dbReference type="InterPro" id="IPR002901">
    <property type="entry name" value="MGlyc_endo_b_GlcNAc-like_dom"/>
</dbReference>
<keyword evidence="2" id="KW-0472">Membrane</keyword>
<keyword evidence="5" id="KW-1185">Reference proteome</keyword>
<dbReference type="RefSeq" id="WP_277731264.1">
    <property type="nucleotide sequence ID" value="NZ_CP120733.1"/>
</dbReference>
<reference evidence="4 5" key="1">
    <citation type="submission" date="2023-03" db="EMBL/GenBank/DDBJ databases">
        <title>Complete genome sequence of Tepidibacter sp. SWIR-1, isolated from a deep-sea hydrothermal vent.</title>
        <authorList>
            <person name="Li X."/>
        </authorList>
    </citation>
    <scope>NUCLEOTIDE SEQUENCE [LARGE SCALE GENOMIC DNA]</scope>
    <source>
        <strain evidence="4 5">SWIR-1</strain>
    </source>
</reference>
<dbReference type="PRINTS" id="PR01002">
    <property type="entry name" value="FLGFLGJ"/>
</dbReference>
<evidence type="ECO:0000256" key="1">
    <source>
        <dbReference type="ARBA" id="ARBA00022801"/>
    </source>
</evidence>
<dbReference type="Gene3D" id="4.10.80.30">
    <property type="entry name" value="DNA polymerase, domain 6"/>
    <property type="match status" value="1"/>
</dbReference>
<protein>
    <submittedName>
        <fullName evidence="4">Glucosaminidase domain-containing protein</fullName>
    </submittedName>
</protein>
<evidence type="ECO:0000259" key="3">
    <source>
        <dbReference type="SMART" id="SM00047"/>
    </source>
</evidence>
<accession>A0ABY8E8Y7</accession>
<keyword evidence="2" id="KW-1133">Transmembrane helix</keyword>
<dbReference type="InterPro" id="IPR051056">
    <property type="entry name" value="Glycosyl_Hydrolase_73"/>
</dbReference>
<keyword evidence="1" id="KW-0378">Hydrolase</keyword>
<evidence type="ECO:0000313" key="4">
    <source>
        <dbReference type="EMBL" id="WFD09339.1"/>
    </source>
</evidence>
<evidence type="ECO:0000313" key="5">
    <source>
        <dbReference type="Proteomes" id="UP001222800"/>
    </source>
</evidence>
<proteinExistence type="predicted"/>
<dbReference type="SMART" id="SM00047">
    <property type="entry name" value="LYZ2"/>
    <property type="match status" value="1"/>
</dbReference>
<gene>
    <name evidence="4" type="ORF">P4S50_13195</name>
</gene>
<name>A0ABY8E8Y7_9FIRM</name>
<dbReference type="PANTHER" id="PTHR33308">
    <property type="entry name" value="PEPTIDOGLYCAN HYDROLASE FLGJ"/>
    <property type="match status" value="1"/>
</dbReference>
<dbReference type="EMBL" id="CP120733">
    <property type="protein sequence ID" value="WFD09339.1"/>
    <property type="molecule type" value="Genomic_DNA"/>
</dbReference>
<feature type="transmembrane region" description="Helical" evidence="2">
    <location>
        <begin position="7"/>
        <end position="28"/>
    </location>
</feature>
<dbReference type="Proteomes" id="UP001222800">
    <property type="component" value="Chromosome"/>
</dbReference>
<organism evidence="4 5">
    <name type="scientific">Tepidibacter hydrothermalis</name>
    <dbReference type="NCBI Taxonomy" id="3036126"/>
    <lineage>
        <taxon>Bacteria</taxon>
        <taxon>Bacillati</taxon>
        <taxon>Bacillota</taxon>
        <taxon>Clostridia</taxon>
        <taxon>Peptostreptococcales</taxon>
        <taxon>Peptostreptococcaceae</taxon>
        <taxon>Tepidibacter</taxon>
    </lineage>
</organism>
<feature type="domain" description="Mannosyl-glycoprotein endo-beta-N-acetylglucosamidase-like" evidence="3">
    <location>
        <begin position="33"/>
        <end position="191"/>
    </location>
</feature>
<keyword evidence="2" id="KW-0812">Transmembrane</keyword>
<dbReference type="PANTHER" id="PTHR33308:SF9">
    <property type="entry name" value="PEPTIDOGLYCAN HYDROLASE FLGJ"/>
    <property type="match status" value="1"/>
</dbReference>
<evidence type="ECO:0000256" key="2">
    <source>
        <dbReference type="SAM" id="Phobius"/>
    </source>
</evidence>
<dbReference type="Pfam" id="PF01832">
    <property type="entry name" value="Glucosaminidase"/>
    <property type="match status" value="1"/>
</dbReference>
<dbReference type="Gene3D" id="1.10.530.10">
    <property type="match status" value="1"/>
</dbReference>
<sequence>MKNKISIVFITASTFFFLLSSILILLLFKSSTPLPDLNNEKFETKDEFIQLIHSKTHYGYKKYNIYPSITIAQAILESNWGDSKLTQTGKNLFGIKASKDYKNKVDFMTNEFVNNKKIEVVQSFRAYDSYSESIKDYTNLLGKAKRYEALRNCKDYKEQAMALYACGYCTDPNYPKKLISIIEKYKLYEYD</sequence>